<dbReference type="CDD" id="cd13299">
    <property type="entry name" value="PH2_PH_fungal"/>
    <property type="match status" value="1"/>
</dbReference>
<reference evidence="5" key="3">
    <citation type="submission" date="2025-04" db="UniProtKB">
        <authorList>
            <consortium name="RefSeq"/>
        </authorList>
    </citation>
    <scope>IDENTIFICATION</scope>
    <source>
        <strain evidence="5">CBS 781.70</strain>
    </source>
</reference>
<evidence type="ECO:0000313" key="3">
    <source>
        <dbReference type="EMBL" id="KAF1815183.1"/>
    </source>
</evidence>
<protein>
    <recommendedName>
        <fullName evidence="2">PH domain-containing protein</fullName>
    </recommendedName>
</protein>
<dbReference type="PANTHER" id="PTHR14336:SF8">
    <property type="entry name" value="PROTEIN OPY1"/>
    <property type="match status" value="1"/>
</dbReference>
<organism evidence="3">
    <name type="scientific">Eremomyces bilateralis CBS 781.70</name>
    <dbReference type="NCBI Taxonomy" id="1392243"/>
    <lineage>
        <taxon>Eukaryota</taxon>
        <taxon>Fungi</taxon>
        <taxon>Dikarya</taxon>
        <taxon>Ascomycota</taxon>
        <taxon>Pezizomycotina</taxon>
        <taxon>Dothideomycetes</taxon>
        <taxon>Dothideomycetes incertae sedis</taxon>
        <taxon>Eremomycetales</taxon>
        <taxon>Eremomycetaceae</taxon>
        <taxon>Eremomyces</taxon>
    </lineage>
</organism>
<gene>
    <name evidence="3 5" type="ORF">P152DRAFT_391390</name>
</gene>
<dbReference type="Proteomes" id="UP000504638">
    <property type="component" value="Unplaced"/>
</dbReference>
<name>A0A6G1GAX2_9PEZI</name>
<evidence type="ECO:0000313" key="5">
    <source>
        <dbReference type="RefSeq" id="XP_033536814.1"/>
    </source>
</evidence>
<dbReference type="SMART" id="SM00233">
    <property type="entry name" value="PH"/>
    <property type="match status" value="2"/>
</dbReference>
<dbReference type="InterPro" id="IPR051707">
    <property type="entry name" value="PI-Interact_SigTrans_Reg"/>
</dbReference>
<feature type="domain" description="PH" evidence="2">
    <location>
        <begin position="290"/>
        <end position="389"/>
    </location>
</feature>
<evidence type="ECO:0000259" key="2">
    <source>
        <dbReference type="PROSITE" id="PS50003"/>
    </source>
</evidence>
<dbReference type="InterPro" id="IPR001849">
    <property type="entry name" value="PH_domain"/>
</dbReference>
<dbReference type="SUPFAM" id="SSF50729">
    <property type="entry name" value="PH domain-like"/>
    <property type="match status" value="2"/>
</dbReference>
<dbReference type="EMBL" id="ML975152">
    <property type="protein sequence ID" value="KAF1815183.1"/>
    <property type="molecule type" value="Genomic_DNA"/>
</dbReference>
<dbReference type="PROSITE" id="PS50003">
    <property type="entry name" value="PH_DOMAIN"/>
    <property type="match status" value="2"/>
</dbReference>
<evidence type="ECO:0000256" key="1">
    <source>
        <dbReference type="SAM" id="MobiDB-lite"/>
    </source>
</evidence>
<dbReference type="InterPro" id="IPR011993">
    <property type="entry name" value="PH-like_dom_sf"/>
</dbReference>
<feature type="compositionally biased region" description="Basic and acidic residues" evidence="1">
    <location>
        <begin position="411"/>
        <end position="424"/>
    </location>
</feature>
<feature type="region of interest" description="Disordered" evidence="1">
    <location>
        <begin position="400"/>
        <end position="470"/>
    </location>
</feature>
<evidence type="ECO:0000313" key="4">
    <source>
        <dbReference type="Proteomes" id="UP000504638"/>
    </source>
</evidence>
<dbReference type="RefSeq" id="XP_033536814.1">
    <property type="nucleotide sequence ID" value="XM_033676096.1"/>
</dbReference>
<feature type="compositionally biased region" description="Basic and acidic residues" evidence="1">
    <location>
        <begin position="258"/>
        <end position="267"/>
    </location>
</feature>
<dbReference type="GeneID" id="54416666"/>
<dbReference type="Pfam" id="PF00169">
    <property type="entry name" value="PH"/>
    <property type="match status" value="2"/>
</dbReference>
<feature type="domain" description="PH" evidence="2">
    <location>
        <begin position="49"/>
        <end position="150"/>
    </location>
</feature>
<keyword evidence="4" id="KW-1185">Reference proteome</keyword>
<feature type="compositionally biased region" description="Polar residues" evidence="1">
    <location>
        <begin position="270"/>
        <end position="280"/>
    </location>
</feature>
<dbReference type="OrthoDB" id="2157866at2759"/>
<reference evidence="5" key="2">
    <citation type="submission" date="2020-04" db="EMBL/GenBank/DDBJ databases">
        <authorList>
            <consortium name="NCBI Genome Project"/>
        </authorList>
    </citation>
    <scope>NUCLEOTIDE SEQUENCE</scope>
    <source>
        <strain evidence="5">CBS 781.70</strain>
    </source>
</reference>
<feature type="region of interest" description="Disordered" evidence="1">
    <location>
        <begin position="161"/>
        <end position="285"/>
    </location>
</feature>
<feature type="compositionally biased region" description="Polar residues" evidence="1">
    <location>
        <begin position="439"/>
        <end position="454"/>
    </location>
</feature>
<feature type="compositionally biased region" description="Polar residues" evidence="1">
    <location>
        <begin position="1"/>
        <end position="10"/>
    </location>
</feature>
<feature type="region of interest" description="Disordered" evidence="1">
    <location>
        <begin position="1"/>
        <end position="33"/>
    </location>
</feature>
<dbReference type="PANTHER" id="PTHR14336">
    <property type="entry name" value="TANDEM PH DOMAIN CONTAINING PROTEIN"/>
    <property type="match status" value="1"/>
</dbReference>
<feature type="compositionally biased region" description="Polar residues" evidence="1">
    <location>
        <begin position="162"/>
        <end position="179"/>
    </location>
</feature>
<proteinExistence type="predicted"/>
<reference evidence="3 5" key="1">
    <citation type="submission" date="2020-01" db="EMBL/GenBank/DDBJ databases">
        <authorList>
            <consortium name="DOE Joint Genome Institute"/>
            <person name="Haridas S."/>
            <person name="Albert R."/>
            <person name="Binder M."/>
            <person name="Bloem J."/>
            <person name="Labutti K."/>
            <person name="Salamov A."/>
            <person name="Andreopoulos B."/>
            <person name="Baker S.E."/>
            <person name="Barry K."/>
            <person name="Bills G."/>
            <person name="Bluhm B.H."/>
            <person name="Cannon C."/>
            <person name="Castanera R."/>
            <person name="Culley D.E."/>
            <person name="Daum C."/>
            <person name="Ezra D."/>
            <person name="Gonzalez J.B."/>
            <person name="Henrissat B."/>
            <person name="Kuo A."/>
            <person name="Liang C."/>
            <person name="Lipzen A."/>
            <person name="Lutzoni F."/>
            <person name="Magnuson J."/>
            <person name="Mondo S."/>
            <person name="Nolan M."/>
            <person name="Ohm R."/>
            <person name="Pangilinan J."/>
            <person name="Park H.-J."/>
            <person name="Ramirez L."/>
            <person name="Alfaro M."/>
            <person name="Sun H."/>
            <person name="Tritt A."/>
            <person name="Yoshinaga Y."/>
            <person name="Zwiers L.-H."/>
            <person name="Turgeon B.G."/>
            <person name="Goodwin S.B."/>
            <person name="Spatafora J.W."/>
            <person name="Crous P.W."/>
            <person name="Grigoriev I.V."/>
        </authorList>
    </citation>
    <scope>NUCLEOTIDE SEQUENCE</scope>
    <source>
        <strain evidence="3 5">CBS 781.70</strain>
    </source>
</reference>
<feature type="compositionally biased region" description="Polar residues" evidence="1">
    <location>
        <begin position="228"/>
        <end position="239"/>
    </location>
</feature>
<dbReference type="AlphaFoldDB" id="A0A6G1GAX2"/>
<dbReference type="Gene3D" id="2.30.29.30">
    <property type="entry name" value="Pleckstrin-homology domain (PH domain)/Phosphotyrosine-binding domain (PTB)"/>
    <property type="match status" value="2"/>
</dbReference>
<sequence length="470" mass="51190">MATSISSQQVVDAEQSHAGASPSPKRKPKLSRVQTFNNSVSQGIDVFSPVNENGSFEFDRIIKAGDRQTWKPMYLILRPHTMSLYKDAEGTKLRFQLKLSDITAIARQKDPKGKAEHVFGVFSSARTVHLAAKTDKEVTDWVNLIRQGARIDEADDELDILQSPSEDTGPNPTFGNWTMDSAMDRGRTPLGVQQPAAMASSSSEPEGMPVPSRKPGELHSAAAASRKTGYSGNDMSVSDLSDIGGSIRPDGVPLSLSKSREGSHPEAQRALSSTSITGQGASVPEGSEDRIIYQGWLHLLKTKGGVRQWKRLWSVLRPRNCAFYKSEEEYSAVLILPLSSLVSAVEIDPVSKSRPYCMQLIADDRNYRFAAPSEEKLAAWLGAFLSLFAKRKQGWKRESQLESGQLEDVVDGNRSRRTTAEVKENTPGGGEGRGDGQAMNRQTKAHNSMSTIASSRVGLDDSAPVAVSGK</sequence>
<accession>A0A6G1GAX2</accession>